<accession>A0A0F9D077</accession>
<organism evidence="2">
    <name type="scientific">marine sediment metagenome</name>
    <dbReference type="NCBI Taxonomy" id="412755"/>
    <lineage>
        <taxon>unclassified sequences</taxon>
        <taxon>metagenomes</taxon>
        <taxon>ecological metagenomes</taxon>
    </lineage>
</organism>
<protein>
    <submittedName>
        <fullName evidence="2">Uncharacterized protein</fullName>
    </submittedName>
</protein>
<gene>
    <name evidence="2" type="ORF">LCGC14_2605410</name>
</gene>
<evidence type="ECO:0000313" key="2">
    <source>
        <dbReference type="EMBL" id="KKL05498.1"/>
    </source>
</evidence>
<proteinExistence type="predicted"/>
<feature type="region of interest" description="Disordered" evidence="1">
    <location>
        <begin position="1"/>
        <end position="29"/>
    </location>
</feature>
<feature type="region of interest" description="Disordered" evidence="1">
    <location>
        <begin position="101"/>
        <end position="121"/>
    </location>
</feature>
<comment type="caution">
    <text evidence="2">The sequence shown here is derived from an EMBL/GenBank/DDBJ whole genome shotgun (WGS) entry which is preliminary data.</text>
</comment>
<feature type="compositionally biased region" description="Basic and acidic residues" evidence="1">
    <location>
        <begin position="13"/>
        <end position="22"/>
    </location>
</feature>
<dbReference type="AlphaFoldDB" id="A0A0F9D077"/>
<evidence type="ECO:0000256" key="1">
    <source>
        <dbReference type="SAM" id="MobiDB-lite"/>
    </source>
</evidence>
<reference evidence="2" key="1">
    <citation type="journal article" date="2015" name="Nature">
        <title>Complex archaea that bridge the gap between prokaryotes and eukaryotes.</title>
        <authorList>
            <person name="Spang A."/>
            <person name="Saw J.H."/>
            <person name="Jorgensen S.L."/>
            <person name="Zaremba-Niedzwiedzka K."/>
            <person name="Martijn J."/>
            <person name="Lind A.E."/>
            <person name="van Eijk R."/>
            <person name="Schleper C."/>
            <person name="Guy L."/>
            <person name="Ettema T.J."/>
        </authorList>
    </citation>
    <scope>NUCLEOTIDE SEQUENCE</scope>
</reference>
<sequence length="121" mass="13164">MSDANADAAVAQRNEEKAKLKDGTIQQGMRDRLDGDAAFSSRVESAWAQVAQAVHERSLEQDPAPKNFEVHHALEVSKDAFLICLHETDDIDQAREAGIGRTAPPVVEQENEADGEVCPTP</sequence>
<name>A0A0F9D077_9ZZZZ</name>
<dbReference type="EMBL" id="LAZR01044090">
    <property type="protein sequence ID" value="KKL05498.1"/>
    <property type="molecule type" value="Genomic_DNA"/>
</dbReference>